<name>A0A8D8Z6A5_9HEMI</name>
<reference evidence="1" key="1">
    <citation type="submission" date="2021-05" db="EMBL/GenBank/DDBJ databases">
        <authorList>
            <person name="Alioto T."/>
            <person name="Alioto T."/>
            <person name="Gomez Garrido J."/>
        </authorList>
    </citation>
    <scope>NUCLEOTIDE SEQUENCE</scope>
</reference>
<sequence length="217" mass="25550">MNNQGYLILSKSFPLSKTKTLTIGLNPLNRFVTTVSFSKRNEFTNMTETIAFNVDDFLIIWKYLIRIIQTNFQNDTHNVSGTAYSICILPMFAEKNVIIYKTNDFLNQSLNLSEKNIQFVMQLEQSIQEQMDQSKLCEKQVLHLYNLSINKLGNLFQKNDGYEIKMKIAKNFLENFNSLSEHTRKSLVFDYELFIVEMSVHYFDYIFIDYIKLCCSR</sequence>
<organism evidence="1">
    <name type="scientific">Cacopsylla melanoneura</name>
    <dbReference type="NCBI Taxonomy" id="428564"/>
    <lineage>
        <taxon>Eukaryota</taxon>
        <taxon>Metazoa</taxon>
        <taxon>Ecdysozoa</taxon>
        <taxon>Arthropoda</taxon>
        <taxon>Hexapoda</taxon>
        <taxon>Insecta</taxon>
        <taxon>Pterygota</taxon>
        <taxon>Neoptera</taxon>
        <taxon>Paraneoptera</taxon>
        <taxon>Hemiptera</taxon>
        <taxon>Sternorrhyncha</taxon>
        <taxon>Psylloidea</taxon>
        <taxon>Psyllidae</taxon>
        <taxon>Psyllinae</taxon>
        <taxon>Cacopsylla</taxon>
    </lineage>
</organism>
<accession>A0A8D8Z6A5</accession>
<proteinExistence type="predicted"/>
<dbReference type="AlphaFoldDB" id="A0A8D8Z6A5"/>
<protein>
    <submittedName>
        <fullName evidence="1">Uncharacterized protein</fullName>
    </submittedName>
</protein>
<dbReference type="EMBL" id="HBUF01427567">
    <property type="protein sequence ID" value="CAG6741572.1"/>
    <property type="molecule type" value="Transcribed_RNA"/>
</dbReference>
<evidence type="ECO:0000313" key="1">
    <source>
        <dbReference type="EMBL" id="CAG6741572.1"/>
    </source>
</evidence>